<feature type="compositionally biased region" description="Basic and acidic residues" evidence="12">
    <location>
        <begin position="196"/>
        <end position="209"/>
    </location>
</feature>
<feature type="compositionally biased region" description="Acidic residues" evidence="12">
    <location>
        <begin position="437"/>
        <end position="451"/>
    </location>
</feature>
<dbReference type="EMBL" id="AXCN02000110">
    <property type="status" value="NOT_ANNOTATED_CDS"/>
    <property type="molecule type" value="Genomic_DNA"/>
</dbReference>
<feature type="compositionally biased region" description="Basic and acidic residues" evidence="12">
    <location>
        <begin position="425"/>
        <end position="436"/>
    </location>
</feature>
<keyword evidence="7" id="KW-0508">mRNA splicing</keyword>
<dbReference type="PANTHER" id="PTHR12777">
    <property type="entry name" value="SMALL NUCLEAR RIBONUCLEOPROTEIN SM D2"/>
    <property type="match status" value="1"/>
</dbReference>
<evidence type="ECO:0000256" key="11">
    <source>
        <dbReference type="ARBA" id="ARBA00073889"/>
    </source>
</evidence>
<accession>A0A182QG64</accession>
<name>A0A182QG64_9DIPT</name>
<proteinExistence type="inferred from homology"/>
<keyword evidence="8" id="KW-0539">Nucleus</keyword>
<keyword evidence="5" id="KW-0507">mRNA processing</keyword>
<dbReference type="PROSITE" id="PS52002">
    <property type="entry name" value="SM"/>
    <property type="match status" value="1"/>
</dbReference>
<dbReference type="Pfam" id="PF01423">
    <property type="entry name" value="LSM"/>
    <property type="match status" value="1"/>
</dbReference>
<evidence type="ECO:0000259" key="14">
    <source>
        <dbReference type="PROSITE" id="PS52002"/>
    </source>
</evidence>
<feature type="region of interest" description="Disordered" evidence="12">
    <location>
        <begin position="380"/>
        <end position="405"/>
    </location>
</feature>
<feature type="compositionally biased region" description="Acidic residues" evidence="12">
    <location>
        <begin position="394"/>
        <end position="405"/>
    </location>
</feature>
<dbReference type="AlphaFoldDB" id="A0A182QG64"/>
<dbReference type="GO" id="GO:0005689">
    <property type="term" value="C:U12-type spliceosomal complex"/>
    <property type="evidence" value="ECO:0007669"/>
    <property type="project" value="UniProtKB-ARBA"/>
</dbReference>
<feature type="region of interest" description="Disordered" evidence="12">
    <location>
        <begin position="196"/>
        <end position="307"/>
    </location>
</feature>
<evidence type="ECO:0000256" key="7">
    <source>
        <dbReference type="ARBA" id="ARBA00023187"/>
    </source>
</evidence>
<keyword evidence="4" id="KW-0963">Cytoplasm</keyword>
<feature type="compositionally biased region" description="Basic residues" evidence="12">
    <location>
        <begin position="233"/>
        <end position="253"/>
    </location>
</feature>
<feature type="domain" description="Sm" evidence="14">
    <location>
        <begin position="508"/>
        <end position="594"/>
    </location>
</feature>
<dbReference type="InterPro" id="IPR001163">
    <property type="entry name" value="Sm_dom_euk/arc"/>
</dbReference>
<dbReference type="GO" id="GO:0097525">
    <property type="term" value="C:spliceosomal snRNP complex"/>
    <property type="evidence" value="ECO:0007669"/>
    <property type="project" value="UniProtKB-ARBA"/>
</dbReference>
<keyword evidence="6" id="KW-0747">Spliceosome</keyword>
<dbReference type="SMART" id="SM00651">
    <property type="entry name" value="Sm"/>
    <property type="match status" value="1"/>
</dbReference>
<dbReference type="SUPFAM" id="SSF50182">
    <property type="entry name" value="Sm-like ribonucleoproteins"/>
    <property type="match status" value="1"/>
</dbReference>
<dbReference type="GO" id="GO:0005829">
    <property type="term" value="C:cytosol"/>
    <property type="evidence" value="ECO:0007669"/>
    <property type="project" value="UniProtKB-SubCell"/>
</dbReference>
<evidence type="ECO:0000256" key="10">
    <source>
        <dbReference type="ARBA" id="ARBA00033125"/>
    </source>
</evidence>
<evidence type="ECO:0000256" key="6">
    <source>
        <dbReference type="ARBA" id="ARBA00022728"/>
    </source>
</evidence>
<evidence type="ECO:0000256" key="12">
    <source>
        <dbReference type="SAM" id="MobiDB-lite"/>
    </source>
</evidence>
<dbReference type="STRING" id="69004.A0A182QG64"/>
<comment type="similarity">
    <text evidence="3">Belongs to the snRNP core protein family.</text>
</comment>
<evidence type="ECO:0000256" key="4">
    <source>
        <dbReference type="ARBA" id="ARBA00022490"/>
    </source>
</evidence>
<organism evidence="15 16">
    <name type="scientific">Anopheles farauti</name>
    <dbReference type="NCBI Taxonomy" id="69004"/>
    <lineage>
        <taxon>Eukaryota</taxon>
        <taxon>Metazoa</taxon>
        <taxon>Ecdysozoa</taxon>
        <taxon>Arthropoda</taxon>
        <taxon>Hexapoda</taxon>
        <taxon>Insecta</taxon>
        <taxon>Pterygota</taxon>
        <taxon>Neoptera</taxon>
        <taxon>Endopterygota</taxon>
        <taxon>Diptera</taxon>
        <taxon>Nematocera</taxon>
        <taxon>Culicoidea</taxon>
        <taxon>Culicidae</taxon>
        <taxon>Anophelinae</taxon>
        <taxon>Anopheles</taxon>
    </lineage>
</organism>
<dbReference type="InterPro" id="IPR027248">
    <property type="entry name" value="Sm_D2"/>
</dbReference>
<protein>
    <recommendedName>
        <fullName evidence="11">Probable small nuclear ribonucleoprotein Sm D2</fullName>
    </recommendedName>
    <alternativeName>
        <fullName evidence="10">snRNP core protein D2</fullName>
    </alternativeName>
</protein>
<dbReference type="Gene3D" id="2.30.42.10">
    <property type="match status" value="1"/>
</dbReference>
<feature type="compositionally biased region" description="Basic and acidic residues" evidence="12">
    <location>
        <begin position="103"/>
        <end position="120"/>
    </location>
</feature>
<dbReference type="VEuPathDB" id="VectorBase:AFAF009512"/>
<dbReference type="EnsemblMetazoa" id="AFAF009512-RA">
    <property type="protein sequence ID" value="AFAF009512-PA"/>
    <property type="gene ID" value="AFAF009512"/>
</dbReference>
<dbReference type="Proteomes" id="UP000075886">
    <property type="component" value="Unassembled WGS sequence"/>
</dbReference>
<dbReference type="GO" id="GO:0000398">
    <property type="term" value="P:mRNA splicing, via spliceosome"/>
    <property type="evidence" value="ECO:0007669"/>
    <property type="project" value="UniProtKB-ARBA"/>
</dbReference>
<dbReference type="InterPro" id="IPR010920">
    <property type="entry name" value="LSM_dom_sf"/>
</dbReference>
<comment type="subcellular location">
    <subcellularLocation>
        <location evidence="2">Cytoplasm</location>
        <location evidence="2">Cytosol</location>
    </subcellularLocation>
    <subcellularLocation>
        <location evidence="1">Nucleus</location>
    </subcellularLocation>
</comment>
<feature type="region of interest" description="Disordered" evidence="12">
    <location>
        <begin position="103"/>
        <end position="154"/>
    </location>
</feature>
<evidence type="ECO:0000256" key="3">
    <source>
        <dbReference type="ARBA" id="ARBA00008146"/>
    </source>
</evidence>
<reference evidence="15" key="2">
    <citation type="submission" date="2020-05" db="UniProtKB">
        <authorList>
            <consortium name="EnsemblMetazoa"/>
        </authorList>
    </citation>
    <scope>IDENTIFICATION</scope>
    <source>
        <strain evidence="15">FAR1</strain>
    </source>
</reference>
<evidence type="ECO:0000313" key="16">
    <source>
        <dbReference type="Proteomes" id="UP000075886"/>
    </source>
</evidence>
<dbReference type="Pfam" id="PF00595">
    <property type="entry name" value="PDZ"/>
    <property type="match status" value="1"/>
</dbReference>
<feature type="compositionally biased region" description="Basic and acidic residues" evidence="12">
    <location>
        <begin position="142"/>
        <end position="154"/>
    </location>
</feature>
<dbReference type="InterPro" id="IPR047575">
    <property type="entry name" value="Sm"/>
</dbReference>
<dbReference type="Gene3D" id="2.30.30.100">
    <property type="match status" value="1"/>
</dbReference>
<dbReference type="InterPro" id="IPR036034">
    <property type="entry name" value="PDZ_sf"/>
</dbReference>
<keyword evidence="9" id="KW-0687">Ribonucleoprotein</keyword>
<evidence type="ECO:0000256" key="5">
    <source>
        <dbReference type="ARBA" id="ARBA00022664"/>
    </source>
</evidence>
<feature type="domain" description="PDZ" evidence="13">
    <location>
        <begin position="22"/>
        <end position="103"/>
    </location>
</feature>
<dbReference type="FunFam" id="2.30.30.100:FF:000069">
    <property type="entry name" value="Small nuclear ribonucleoprotein Sm D2"/>
    <property type="match status" value="1"/>
</dbReference>
<evidence type="ECO:0000256" key="8">
    <source>
        <dbReference type="ARBA" id="ARBA00023242"/>
    </source>
</evidence>
<evidence type="ECO:0000259" key="13">
    <source>
        <dbReference type="PROSITE" id="PS50106"/>
    </source>
</evidence>
<feature type="region of interest" description="Disordered" evidence="12">
    <location>
        <begin position="419"/>
        <end position="455"/>
    </location>
</feature>
<dbReference type="CDD" id="cd01720">
    <property type="entry name" value="Sm_D2"/>
    <property type="match status" value="1"/>
</dbReference>
<keyword evidence="16" id="KW-1185">Reference proteome</keyword>
<evidence type="ECO:0000313" key="15">
    <source>
        <dbReference type="EnsemblMetazoa" id="AFAF009512-PA"/>
    </source>
</evidence>
<reference evidence="16" key="1">
    <citation type="submission" date="2014-01" db="EMBL/GenBank/DDBJ databases">
        <title>The Genome Sequence of Anopheles farauti FAR1 (V2).</title>
        <authorList>
            <consortium name="The Broad Institute Genomics Platform"/>
            <person name="Neafsey D.E."/>
            <person name="Besansky N."/>
            <person name="Howell P."/>
            <person name="Walton C."/>
            <person name="Young S.K."/>
            <person name="Zeng Q."/>
            <person name="Gargeya S."/>
            <person name="Fitzgerald M."/>
            <person name="Haas B."/>
            <person name="Abouelleil A."/>
            <person name="Allen A.W."/>
            <person name="Alvarado L."/>
            <person name="Arachchi H.M."/>
            <person name="Berlin A.M."/>
            <person name="Chapman S.B."/>
            <person name="Gainer-Dewar J."/>
            <person name="Goldberg J."/>
            <person name="Griggs A."/>
            <person name="Gujja S."/>
            <person name="Hansen M."/>
            <person name="Howarth C."/>
            <person name="Imamovic A."/>
            <person name="Ireland A."/>
            <person name="Larimer J."/>
            <person name="McCowan C."/>
            <person name="Murphy C."/>
            <person name="Pearson M."/>
            <person name="Poon T.W."/>
            <person name="Priest M."/>
            <person name="Roberts A."/>
            <person name="Saif S."/>
            <person name="Shea T."/>
            <person name="Sisk P."/>
            <person name="Sykes S."/>
            <person name="Wortman J."/>
            <person name="Nusbaum C."/>
            <person name="Birren B."/>
        </authorList>
    </citation>
    <scope>NUCLEOTIDE SEQUENCE [LARGE SCALE GENOMIC DNA]</scope>
    <source>
        <strain evidence="16">FAR1</strain>
    </source>
</reference>
<dbReference type="PROSITE" id="PS50106">
    <property type="entry name" value="PDZ"/>
    <property type="match status" value="1"/>
</dbReference>
<feature type="compositionally biased region" description="Basic and acidic residues" evidence="12">
    <location>
        <begin position="290"/>
        <end position="307"/>
    </location>
</feature>
<evidence type="ECO:0000256" key="9">
    <source>
        <dbReference type="ARBA" id="ARBA00023274"/>
    </source>
</evidence>
<dbReference type="GO" id="GO:0003723">
    <property type="term" value="F:RNA binding"/>
    <property type="evidence" value="ECO:0007669"/>
    <property type="project" value="InterPro"/>
</dbReference>
<evidence type="ECO:0000256" key="2">
    <source>
        <dbReference type="ARBA" id="ARBA00004514"/>
    </source>
</evidence>
<evidence type="ECO:0000256" key="1">
    <source>
        <dbReference type="ARBA" id="ARBA00004123"/>
    </source>
</evidence>
<sequence>MPEFVIEQRNIPVLTVSSRDGPVTTENVDNPLGFRITGGADFEMPITVFQVSEGSPAQKAGLQLGDQILKINGADASAMRLATAQSVIKQAGEQLQMIVAKDDEQNRAAEEQGKPKETQEVKFVGNEEPPETDVTNKSAPKPKNDERENWMQPPERKVWHPIVWQQPPPPIPPDLYGKDAPHQQLIANIRRLLTETRAKPEERQRHIERMMLSLPTGSRREEDEEEQPPKPAPKPKKKKKSKGKAGAKAKAAPRTRLDSETSEDGSVSEVISAVEPTEPIIAEEVVPPCDSRRSSFDSASSHDHRSLSCESCDSLSVLAVEQQLRQMQQQLNEISVIPMQIQATLSFLTQTLSKFAPPELQKQLPESLRATTQQATEAMEGFVNGTDVPQPDVNVEDDEEDREEDSYALTLQALFDESQVLDTIPSRDGDADFDHDQDGEDNESAEPELSEEERSRIEKLERIIKLQKSWPWSQQEKPIHKALAKPKSELTPEELARQEEEEFNTGPLSVLTQSVKNNTQVLINCRNNKKLLGRVKAFDRHCNMVLENVKEMWTEIPRTGKGKKKVKPVNKDRFISKMFLRGDSVILVLRNPQATAAGK</sequence>
<dbReference type="SUPFAM" id="SSF50156">
    <property type="entry name" value="PDZ domain-like"/>
    <property type="match status" value="1"/>
</dbReference>
<dbReference type="FunFam" id="2.30.42.10:FF:000055">
    <property type="entry name" value="PDZ and LIM domain protein 3"/>
    <property type="match status" value="1"/>
</dbReference>
<dbReference type="InterPro" id="IPR001478">
    <property type="entry name" value="PDZ"/>
</dbReference>
<dbReference type="SMART" id="SM00228">
    <property type="entry name" value="PDZ"/>
    <property type="match status" value="1"/>
</dbReference>